<comment type="caution">
    <text evidence="4">The sequence shown here is derived from an EMBL/GenBank/DDBJ whole genome shotgun (WGS) entry which is preliminary data.</text>
</comment>
<gene>
    <name evidence="4" type="ORF">LCGC14_0558800</name>
</gene>
<dbReference type="EMBL" id="LAZR01000789">
    <property type="protein sequence ID" value="KKN57792.1"/>
    <property type="molecule type" value="Genomic_DNA"/>
</dbReference>
<feature type="domain" description="Tyrosine specific protein phosphatases" evidence="3">
    <location>
        <begin position="125"/>
        <end position="192"/>
    </location>
</feature>
<evidence type="ECO:0000256" key="1">
    <source>
        <dbReference type="ARBA" id="ARBA00022801"/>
    </source>
</evidence>
<reference evidence="4" key="1">
    <citation type="journal article" date="2015" name="Nature">
        <title>Complex archaea that bridge the gap between prokaryotes and eukaryotes.</title>
        <authorList>
            <person name="Spang A."/>
            <person name="Saw J.H."/>
            <person name="Jorgensen S.L."/>
            <person name="Zaremba-Niedzwiedzka K."/>
            <person name="Martijn J."/>
            <person name="Lind A.E."/>
            <person name="van Eijk R."/>
            <person name="Schleper C."/>
            <person name="Guy L."/>
            <person name="Ettema T.J."/>
        </authorList>
    </citation>
    <scope>NUCLEOTIDE SEQUENCE</scope>
</reference>
<accession>A0A0F9S6F2</accession>
<dbReference type="Pfam" id="PF00782">
    <property type="entry name" value="DSPc"/>
    <property type="match status" value="1"/>
</dbReference>
<dbReference type="SMART" id="SM00195">
    <property type="entry name" value="DSPc"/>
    <property type="match status" value="1"/>
</dbReference>
<dbReference type="PROSITE" id="PS50056">
    <property type="entry name" value="TYR_PHOSPHATASE_2"/>
    <property type="match status" value="1"/>
</dbReference>
<dbReference type="PROSITE" id="PS00383">
    <property type="entry name" value="TYR_PHOSPHATASE_1"/>
    <property type="match status" value="1"/>
</dbReference>
<keyword evidence="1" id="KW-0378">Hydrolase</keyword>
<protein>
    <recommendedName>
        <fullName evidence="3">Tyrosine specific protein phosphatases domain-containing protein</fullName>
    </recommendedName>
</protein>
<dbReference type="InterPro" id="IPR029021">
    <property type="entry name" value="Prot-tyrosine_phosphatase-like"/>
</dbReference>
<evidence type="ECO:0000259" key="3">
    <source>
        <dbReference type="PROSITE" id="PS50056"/>
    </source>
</evidence>
<organism evidence="4">
    <name type="scientific">marine sediment metagenome</name>
    <dbReference type="NCBI Taxonomy" id="412755"/>
    <lineage>
        <taxon>unclassified sequences</taxon>
        <taxon>metagenomes</taxon>
        <taxon>ecological metagenomes</taxon>
    </lineage>
</organism>
<dbReference type="Gene3D" id="3.90.190.10">
    <property type="entry name" value="Protein tyrosine phosphatase superfamily"/>
    <property type="match status" value="1"/>
</dbReference>
<proteinExistence type="predicted"/>
<name>A0A0F9S6F2_9ZZZZ</name>
<dbReference type="InterPro" id="IPR020422">
    <property type="entry name" value="TYR_PHOSPHATASE_DUAL_dom"/>
</dbReference>
<dbReference type="GO" id="GO:0004721">
    <property type="term" value="F:phosphoprotein phosphatase activity"/>
    <property type="evidence" value="ECO:0007669"/>
    <property type="project" value="UniProtKB-KW"/>
</dbReference>
<dbReference type="InterPro" id="IPR000387">
    <property type="entry name" value="Tyr_Pase_dom"/>
</dbReference>
<sequence length="249" mass="27903">MNRYKRLQRCVAWLALPLGILAIVALWRPDVLRSDYVDVPSPSLGAQEERPAIWASSVDEDFRFYALSSTLYRSALPQASDVAELKERGINTVINFYQESDEAWLAGSTMHRIHIPLRADRVTDTDVIAVLRAIREGERHGGVLVHCKHGQNRTGLITAMYRIVYDDWTREEAMAEMLEGGFGVAERMDDAVGYMNRVDVEAVKSAMAEGECSTNPLAWCRLIGWFSSEKIEAVATSGLLQDRPIAESL</sequence>
<keyword evidence="2" id="KW-0904">Protein phosphatase</keyword>
<dbReference type="AlphaFoldDB" id="A0A0F9S6F2"/>
<evidence type="ECO:0000313" key="4">
    <source>
        <dbReference type="EMBL" id="KKN57792.1"/>
    </source>
</evidence>
<dbReference type="InterPro" id="IPR016130">
    <property type="entry name" value="Tyr_Pase_AS"/>
</dbReference>
<evidence type="ECO:0000256" key="2">
    <source>
        <dbReference type="ARBA" id="ARBA00022912"/>
    </source>
</evidence>
<dbReference type="SUPFAM" id="SSF52799">
    <property type="entry name" value="(Phosphotyrosine protein) phosphatases II"/>
    <property type="match status" value="1"/>
</dbReference>
<dbReference type="InterPro" id="IPR000340">
    <property type="entry name" value="Dual-sp_phosphatase_cat-dom"/>
</dbReference>